<evidence type="ECO:0000313" key="1">
    <source>
        <dbReference type="EMBL" id="CUQ86118.1"/>
    </source>
</evidence>
<organism evidence="1 2">
    <name type="scientific">Lachnospira eligens</name>
    <dbReference type="NCBI Taxonomy" id="39485"/>
    <lineage>
        <taxon>Bacteria</taxon>
        <taxon>Bacillati</taxon>
        <taxon>Bacillota</taxon>
        <taxon>Clostridia</taxon>
        <taxon>Lachnospirales</taxon>
        <taxon>Lachnospiraceae</taxon>
        <taxon>Lachnospira</taxon>
    </lineage>
</organism>
<reference evidence="1 2" key="1">
    <citation type="submission" date="2015-09" db="EMBL/GenBank/DDBJ databases">
        <authorList>
            <consortium name="Pathogen Informatics"/>
        </authorList>
    </citation>
    <scope>NUCLEOTIDE SEQUENCE [LARGE SCALE GENOMIC DNA]</scope>
    <source>
        <strain evidence="1 2">2789STDY5834878</strain>
    </source>
</reference>
<accession>A0A174ZP23</accession>
<evidence type="ECO:0000313" key="2">
    <source>
        <dbReference type="Proteomes" id="UP000095780"/>
    </source>
</evidence>
<dbReference type="AlphaFoldDB" id="A0A174ZP23"/>
<gene>
    <name evidence="1" type="ORF">ERS852492_01777</name>
</gene>
<dbReference type="EMBL" id="CZBV01000004">
    <property type="protein sequence ID" value="CUQ86118.1"/>
    <property type="molecule type" value="Genomic_DNA"/>
</dbReference>
<sequence length="81" mass="9411">MSPLEIISRLCDVTENLSAIVKKQQTIIEQSKIEEAVRAELRQEVEETDMEMDVLEYHMRKYCDTDDIEATEFGKENAVDD</sequence>
<dbReference type="RefSeq" id="WP_055287284.1">
    <property type="nucleotide sequence ID" value="NZ_CABIXW010000004.1"/>
</dbReference>
<dbReference type="Proteomes" id="UP000095780">
    <property type="component" value="Unassembled WGS sequence"/>
</dbReference>
<name>A0A174ZP23_9FIRM</name>
<proteinExistence type="predicted"/>
<protein>
    <submittedName>
        <fullName evidence="1">Uncharacterized protein</fullName>
    </submittedName>
</protein>